<reference evidence="10" key="1">
    <citation type="submission" date="2022-07" db="EMBL/GenBank/DDBJ databases">
        <title>Alkalimarinus sp. nov., isolated from gut of a Alitta virens.</title>
        <authorList>
            <person name="Yang A.I."/>
            <person name="Shin N.-R."/>
        </authorList>
    </citation>
    <scope>NUCLEOTIDE SEQUENCE</scope>
    <source>
        <strain evidence="10">FA028</strain>
    </source>
</reference>
<dbReference type="AlphaFoldDB" id="A0A9E8KQJ1"/>
<dbReference type="Pfam" id="PF07690">
    <property type="entry name" value="MFS_1"/>
    <property type="match status" value="1"/>
</dbReference>
<dbReference type="PANTHER" id="PTHR23521">
    <property type="entry name" value="TRANSPORTER MFS SUPERFAMILY"/>
    <property type="match status" value="1"/>
</dbReference>
<feature type="transmembrane region" description="Helical" evidence="8">
    <location>
        <begin position="131"/>
        <end position="153"/>
    </location>
</feature>
<keyword evidence="3" id="KW-1003">Cell membrane</keyword>
<organism evidence="10 11">
    <name type="scientific">Alkalimarinus sediminis</name>
    <dbReference type="NCBI Taxonomy" id="1632866"/>
    <lineage>
        <taxon>Bacteria</taxon>
        <taxon>Pseudomonadati</taxon>
        <taxon>Pseudomonadota</taxon>
        <taxon>Gammaproteobacteria</taxon>
        <taxon>Alteromonadales</taxon>
        <taxon>Alteromonadaceae</taxon>
        <taxon>Alkalimarinus</taxon>
    </lineage>
</organism>
<evidence type="ECO:0000256" key="3">
    <source>
        <dbReference type="ARBA" id="ARBA00022475"/>
    </source>
</evidence>
<dbReference type="InterPro" id="IPR016024">
    <property type="entry name" value="ARM-type_fold"/>
</dbReference>
<keyword evidence="2" id="KW-0813">Transport</keyword>
<evidence type="ECO:0000256" key="7">
    <source>
        <dbReference type="SAM" id="MobiDB-lite"/>
    </source>
</evidence>
<feature type="transmembrane region" description="Helical" evidence="8">
    <location>
        <begin position="199"/>
        <end position="223"/>
    </location>
</feature>
<dbReference type="InterPro" id="IPR011701">
    <property type="entry name" value="MFS"/>
</dbReference>
<dbReference type="PANTHER" id="PTHR23521:SF2">
    <property type="entry name" value="TRANSPORTER MFS SUPERFAMILY"/>
    <property type="match status" value="1"/>
</dbReference>
<evidence type="ECO:0000259" key="9">
    <source>
        <dbReference type="PROSITE" id="PS50850"/>
    </source>
</evidence>
<evidence type="ECO:0000313" key="10">
    <source>
        <dbReference type="EMBL" id="UZW75245.1"/>
    </source>
</evidence>
<dbReference type="SUPFAM" id="SSF103473">
    <property type="entry name" value="MFS general substrate transporter"/>
    <property type="match status" value="1"/>
</dbReference>
<dbReference type="Proteomes" id="UP001164472">
    <property type="component" value="Chromosome"/>
</dbReference>
<evidence type="ECO:0000256" key="5">
    <source>
        <dbReference type="ARBA" id="ARBA00022989"/>
    </source>
</evidence>
<dbReference type="SUPFAM" id="SSF48371">
    <property type="entry name" value="ARM repeat"/>
    <property type="match status" value="1"/>
</dbReference>
<dbReference type="InterPro" id="IPR036259">
    <property type="entry name" value="MFS_trans_sf"/>
</dbReference>
<gene>
    <name evidence="10" type="ORF">NNL22_01155</name>
</gene>
<proteinExistence type="predicted"/>
<dbReference type="PROSITE" id="PS50850">
    <property type="entry name" value="MFS"/>
    <property type="match status" value="1"/>
</dbReference>
<protein>
    <submittedName>
        <fullName evidence="10">MFS transporter</fullName>
    </submittedName>
</protein>
<evidence type="ECO:0000256" key="1">
    <source>
        <dbReference type="ARBA" id="ARBA00004651"/>
    </source>
</evidence>
<keyword evidence="5 8" id="KW-1133">Transmembrane helix</keyword>
<keyword evidence="6 8" id="KW-0472">Membrane</keyword>
<feature type="transmembrane region" description="Helical" evidence="8">
    <location>
        <begin position="12"/>
        <end position="31"/>
    </location>
</feature>
<accession>A0A9E8KQJ1</accession>
<evidence type="ECO:0000256" key="2">
    <source>
        <dbReference type="ARBA" id="ARBA00022448"/>
    </source>
</evidence>
<dbReference type="GO" id="GO:0022857">
    <property type="term" value="F:transmembrane transporter activity"/>
    <property type="evidence" value="ECO:0007669"/>
    <property type="project" value="InterPro"/>
</dbReference>
<dbReference type="InterPro" id="IPR047200">
    <property type="entry name" value="MFS_YcaD-like"/>
</dbReference>
<feature type="transmembrane region" description="Helical" evidence="8">
    <location>
        <begin position="323"/>
        <end position="343"/>
    </location>
</feature>
<feature type="transmembrane region" description="Helical" evidence="8">
    <location>
        <begin position="159"/>
        <end position="178"/>
    </location>
</feature>
<dbReference type="KEGG" id="asem:NNL22_01155"/>
<evidence type="ECO:0000256" key="8">
    <source>
        <dbReference type="SAM" id="Phobius"/>
    </source>
</evidence>
<feature type="transmembrane region" description="Helical" evidence="8">
    <location>
        <begin position="290"/>
        <end position="311"/>
    </location>
</feature>
<comment type="subcellular location">
    <subcellularLocation>
        <location evidence="1">Cell membrane</location>
        <topology evidence="1">Multi-pass membrane protein</topology>
    </subcellularLocation>
</comment>
<feature type="transmembrane region" description="Helical" evidence="8">
    <location>
        <begin position="43"/>
        <end position="61"/>
    </location>
</feature>
<feature type="transmembrane region" description="Helical" evidence="8">
    <location>
        <begin position="265"/>
        <end position="284"/>
    </location>
</feature>
<feature type="transmembrane region" description="Helical" evidence="8">
    <location>
        <begin position="235"/>
        <end position="253"/>
    </location>
</feature>
<feature type="transmembrane region" description="Helical" evidence="8">
    <location>
        <begin position="73"/>
        <end position="92"/>
    </location>
</feature>
<dbReference type="CDD" id="cd17477">
    <property type="entry name" value="MFS_YcaD_like"/>
    <property type="match status" value="1"/>
</dbReference>
<keyword evidence="4 8" id="KW-0812">Transmembrane</keyword>
<dbReference type="Gene3D" id="1.20.1250.20">
    <property type="entry name" value="MFS general substrate transporter like domains"/>
    <property type="match status" value="2"/>
</dbReference>
<feature type="transmembrane region" description="Helical" evidence="8">
    <location>
        <begin position="355"/>
        <end position="374"/>
    </location>
</feature>
<feature type="transmembrane region" description="Helical" evidence="8">
    <location>
        <begin position="98"/>
        <end position="119"/>
    </location>
</feature>
<dbReference type="EMBL" id="CP101527">
    <property type="protein sequence ID" value="UZW75245.1"/>
    <property type="molecule type" value="Genomic_DNA"/>
</dbReference>
<name>A0A9E8KQJ1_9ALTE</name>
<dbReference type="GO" id="GO:0005886">
    <property type="term" value="C:plasma membrane"/>
    <property type="evidence" value="ECO:0007669"/>
    <property type="project" value="UniProtKB-SubCell"/>
</dbReference>
<dbReference type="Pfam" id="PF00083">
    <property type="entry name" value="Sugar_tr"/>
    <property type="match status" value="1"/>
</dbReference>
<dbReference type="RefSeq" id="WP_251810928.1">
    <property type="nucleotide sequence ID" value="NZ_CP101527.1"/>
</dbReference>
<feature type="region of interest" description="Disordered" evidence="7">
    <location>
        <begin position="395"/>
        <end position="417"/>
    </location>
</feature>
<keyword evidence="11" id="KW-1185">Reference proteome</keyword>
<evidence type="ECO:0000313" key="11">
    <source>
        <dbReference type="Proteomes" id="UP001164472"/>
    </source>
</evidence>
<sequence>MVHTIKPLTQLFLSCFIFMAGNGLVGLLIPMRLSLEEISTDKIGLILSVYAIGYLIGAHYSKQFIHKVGHIRTFALCGSLMSSAILACALTMDLWVWGVMRFVMGFAVAVTIATFDGWLSQTTSKDNRGQVLAFNQVVVFSAIAISQFFILLAPPSTTTLFILAGILFSFSISPLVVGRIHGPVMEEFDSLTLSQTFTISPLGVVCCISCGWIYAALINLLPIYSRSYGVVELELSILMASAIAGAVIMQLPIGFLSDRYDRRHLILGMVTTIIGLSIAFAFSFQHGLLIPAYVLIAVMSGLVLCLYPLGISETFDKVPQSQMVGAMSSLLGFYAIGSIFGPYSASLTMELMGPQGLFVTLGALELLFLGFVFYRMSVRESLPLDQQESFVMSSPNSVAPHLDPRTEYEEPPTEPSPMVDSVVQLALENPQAAVKLAQMFVKNDQDQAQAIAAALSEQETLGITQIYKSIIEHAPDLSADIADTLVSAQPDQMEQLVEFVMQGESENRNAILLAIADALPHFGSAAIQTAVDHIGDEQSEELLELTEEYFQYVHNESSQMRPADLAVEDPQQAAAEVFSHIIESASEQHDELAHKASKAMPEASEVVAETYISNLIDHHNEAPQDQDRELGDAISDYMEHVVENQPEQATEIAATIVEQAPDHASEVVEILQSNGEDEISSEVPQKS</sequence>
<evidence type="ECO:0000256" key="4">
    <source>
        <dbReference type="ARBA" id="ARBA00022692"/>
    </source>
</evidence>
<dbReference type="InterPro" id="IPR020846">
    <property type="entry name" value="MFS_dom"/>
</dbReference>
<feature type="domain" description="Major facilitator superfamily (MFS) profile" evidence="9">
    <location>
        <begin position="7"/>
        <end position="380"/>
    </location>
</feature>
<dbReference type="InterPro" id="IPR005828">
    <property type="entry name" value="MFS_sugar_transport-like"/>
</dbReference>
<evidence type="ECO:0000256" key="6">
    <source>
        <dbReference type="ARBA" id="ARBA00023136"/>
    </source>
</evidence>